<dbReference type="RefSeq" id="WP_208638300.1">
    <property type="nucleotide sequence ID" value="NZ_CAAAFM010000001.1"/>
</dbReference>
<name>A0ABX8LEB3_9CHLA</name>
<proteinExistence type="predicted"/>
<dbReference type="EMBL" id="CP067334">
    <property type="protein sequence ID" value="QXE28372.1"/>
    <property type="molecule type" value="Genomic_DNA"/>
</dbReference>
<keyword evidence="1" id="KW-0472">Membrane</keyword>
<keyword evidence="1" id="KW-1133">Transmembrane helix</keyword>
<keyword evidence="1" id="KW-0812">Transmembrane</keyword>
<feature type="transmembrane region" description="Helical" evidence="1">
    <location>
        <begin position="171"/>
        <end position="193"/>
    </location>
</feature>
<evidence type="ECO:0000313" key="3">
    <source>
        <dbReference type="Proteomes" id="UP000683565"/>
    </source>
</evidence>
<evidence type="ECO:0000256" key="1">
    <source>
        <dbReference type="SAM" id="Phobius"/>
    </source>
</evidence>
<feature type="transmembrane region" description="Helical" evidence="1">
    <location>
        <begin position="199"/>
        <end position="218"/>
    </location>
</feature>
<protein>
    <recommendedName>
        <fullName evidence="4">Inner membrane protein</fullName>
    </recommendedName>
</protein>
<organism evidence="2 3">
    <name type="scientific">Chlamydia buteonis</name>
    <dbReference type="NCBI Taxonomy" id="2494525"/>
    <lineage>
        <taxon>Bacteria</taxon>
        <taxon>Pseudomonadati</taxon>
        <taxon>Chlamydiota</taxon>
        <taxon>Chlamydiia</taxon>
        <taxon>Chlamydiales</taxon>
        <taxon>Chlamydiaceae</taxon>
        <taxon>Chlamydia/Chlamydophila group</taxon>
        <taxon>Chlamydia</taxon>
    </lineage>
</organism>
<evidence type="ECO:0000313" key="2">
    <source>
        <dbReference type="EMBL" id="QXE28372.1"/>
    </source>
</evidence>
<dbReference type="Proteomes" id="UP000683565">
    <property type="component" value="Chromosome"/>
</dbReference>
<keyword evidence="3" id="KW-1185">Reference proteome</keyword>
<sequence length="224" mass="23693">MIAKASLNSGRQDSLTRLTSLENACGLALGLNNCVDTATLLSQLLTGAMFYEVDSSTGSFKVVTKSIQKSNGEIEVTSSRLLRSPLAIASKVTRLAAKATGNVCCFSNLKLVNLGKHAKGLGSIATGLSAISSACGAADDVVSIVSALRSTDLEPSVENFIQRRLTLREKIYSFLCNCVDLVADILCLFVAFAPALLGPQSAIIIGSFWMMSSVLNFVQDFISL</sequence>
<evidence type="ECO:0008006" key="4">
    <source>
        <dbReference type="Google" id="ProtNLM"/>
    </source>
</evidence>
<accession>A0ABX8LEB3</accession>
<reference evidence="2" key="1">
    <citation type="submission" date="2021-01" db="EMBL/GenBank/DDBJ databases">
        <title>Chlamydial infections in birds of prey presented to California wildlife rehabilitation facilities.</title>
        <authorList>
            <person name="Seibert B.A."/>
            <person name="Keel M.K."/>
            <person name="Kelly T.R."/>
            <person name="Nilsen R.A."/>
            <person name="Pesti D.R."/>
            <person name="Ciembor P.X."/>
            <person name="Gregory C.R."/>
            <person name="Ritchie B.W."/>
            <person name="Hawkins M.G."/>
        </authorList>
    </citation>
    <scope>NUCLEOTIDE SEQUENCE [LARGE SCALE GENOMIC DNA]</scope>
    <source>
        <strain evidence="2">SWA</strain>
    </source>
</reference>
<gene>
    <name evidence="2" type="ORF">JJJ19_02630</name>
</gene>